<evidence type="ECO:0000313" key="2">
    <source>
        <dbReference type="Proteomes" id="UP000273145"/>
    </source>
</evidence>
<evidence type="ECO:0000313" key="1">
    <source>
        <dbReference type="EMBL" id="AZK46943.1"/>
    </source>
</evidence>
<accession>A0A3Q8S4Z2</accession>
<dbReference type="AlphaFoldDB" id="A0A3Q8S4Z2"/>
<organism evidence="1 2">
    <name type="scientific">Paenibacillus lentus</name>
    <dbReference type="NCBI Taxonomy" id="1338368"/>
    <lineage>
        <taxon>Bacteria</taxon>
        <taxon>Bacillati</taxon>
        <taxon>Bacillota</taxon>
        <taxon>Bacilli</taxon>
        <taxon>Bacillales</taxon>
        <taxon>Paenibacillaceae</taxon>
        <taxon>Paenibacillus</taxon>
    </lineage>
</organism>
<dbReference type="OrthoDB" id="2627652at2"/>
<name>A0A3Q8S4Z2_9BACL</name>
<proteinExistence type="predicted"/>
<gene>
    <name evidence="1" type="ORF">EIM92_12910</name>
</gene>
<dbReference type="EMBL" id="CP034248">
    <property type="protein sequence ID" value="AZK46943.1"/>
    <property type="molecule type" value="Genomic_DNA"/>
</dbReference>
<dbReference type="PROSITE" id="PS51257">
    <property type="entry name" value="PROKAR_LIPOPROTEIN"/>
    <property type="match status" value="1"/>
</dbReference>
<dbReference type="RefSeq" id="WP_125082987.1">
    <property type="nucleotide sequence ID" value="NZ_CP034248.1"/>
</dbReference>
<dbReference type="KEGG" id="plen:EIM92_12910"/>
<sequence>MRVKRYAAIGKQGTSNMKKATAIGGILLMLLVSGCGLQPNEETMHRQQQFPSWIGQSVRGKVYGQSVREHVYSKEVITPP</sequence>
<protein>
    <submittedName>
        <fullName evidence="1">Uncharacterized protein</fullName>
    </submittedName>
</protein>
<dbReference type="Proteomes" id="UP000273145">
    <property type="component" value="Chromosome"/>
</dbReference>
<reference evidence="1 2" key="1">
    <citation type="submission" date="2018-11" db="EMBL/GenBank/DDBJ databases">
        <title>Genome sequencing of Paenibacillus lentus DSM25539(T).</title>
        <authorList>
            <person name="Kook J.-K."/>
            <person name="Park S.-N."/>
            <person name="Lim Y.K."/>
        </authorList>
    </citation>
    <scope>NUCLEOTIDE SEQUENCE [LARGE SCALE GENOMIC DNA]</scope>
    <source>
        <strain evidence="1 2">DSM 25539</strain>
    </source>
</reference>
<keyword evidence="2" id="KW-1185">Reference proteome</keyword>